<organism evidence="2 3">
    <name type="scientific">Neogobius melanostomus</name>
    <name type="common">round goby</name>
    <dbReference type="NCBI Taxonomy" id="47308"/>
    <lineage>
        <taxon>Eukaryota</taxon>
        <taxon>Metazoa</taxon>
        <taxon>Chordata</taxon>
        <taxon>Craniata</taxon>
        <taxon>Vertebrata</taxon>
        <taxon>Euteleostomi</taxon>
        <taxon>Actinopterygii</taxon>
        <taxon>Neopterygii</taxon>
        <taxon>Teleostei</taxon>
        <taxon>Neoteleostei</taxon>
        <taxon>Acanthomorphata</taxon>
        <taxon>Gobiaria</taxon>
        <taxon>Gobiiformes</taxon>
        <taxon>Gobioidei</taxon>
        <taxon>Gobiidae</taxon>
        <taxon>Benthophilinae</taxon>
        <taxon>Neogobiini</taxon>
        <taxon>Neogobius</taxon>
    </lineage>
</organism>
<feature type="domain" description="Sacsin/Nov" evidence="1">
    <location>
        <begin position="12"/>
        <end position="229"/>
    </location>
</feature>
<dbReference type="InterPro" id="IPR058210">
    <property type="entry name" value="SACS/Nov_dom"/>
</dbReference>
<sequence length="744" mass="84666">MTKHYLSDSSNYILRRYPDGGQILKELIQNADDAGATEVVFIHDDRSYGTENLWAEDLAKYQGPALYAYNNSVARSVKRGDPNKVGRFGLGFNSVYHITDVTSIFSAGHLGMMDPQEKIFGEQKGGFRWSLEEEDDREALTMMIDQFQPFRDIVSLVSRQEWSRVIQEDQNFNGTLFRFPLRSEESEISDNLYSYEKVVELFDSFIADAELSLLFLKNVSSVSLIHINALGSVSTKLQVKSTTSQDVDLKSCDGVTEGLTQIKTITLDSEESRETKWLVTSCTMTEGNVDELDYLAEKLKFLPRIDLAFPCDDVHTDCSKSRLCCFLPLPNNDSNKTGLPVYVNAYFGLTDNRRHIKWLEEDQRNDEHAIWNEKLIKEVLPKTYLTIIQDAIRLVQDDILLVNSIYNLWPDISQVQHKEKWYEVAMDVLSQLFSQDVAVLSLAKDERQFITLKKAVLPCNGPTTCETLSAITRILVSCDVNLVTLSDSVTRAINDVYPDYSSLTHVTPAFLRNTLRSSGVKDISDADRLALLEFVLSDEQYSELHGLQLLPRSDGSFKSFTDREEDTVLIDSKEFPRYIRFFGVIALSGTDLKSPVIVYLYMVTNIDANQVVRFTKSQLPDDWKKTENKLVTWDVSSGLHPPLIWLQEFWRFLDCHFTELSSLIGLPLIPVNTVSSSQPVKLAKIQRLPTLIFEKSKKLVIPDSITQLVNKVGGTVLKENNWLRHEDLDSYVLSPSQNMFCKCL</sequence>
<reference evidence="2" key="1">
    <citation type="submission" date="2025-08" db="UniProtKB">
        <authorList>
            <consortium name="Ensembl"/>
        </authorList>
    </citation>
    <scope>IDENTIFICATION</scope>
</reference>
<accession>A0A8C6WE80</accession>
<dbReference type="Pfam" id="PF25794">
    <property type="entry name" value="SACS"/>
    <property type="match status" value="1"/>
</dbReference>
<evidence type="ECO:0000313" key="2">
    <source>
        <dbReference type="Ensembl" id="ENSNMLP00000000830.1"/>
    </source>
</evidence>
<dbReference type="Ensembl" id="ENSNMLT00000000974.1">
    <property type="protein sequence ID" value="ENSNMLP00000000830.1"/>
    <property type="gene ID" value="ENSNMLG00000000687.1"/>
</dbReference>
<dbReference type="InterPro" id="IPR036890">
    <property type="entry name" value="HATPase_C_sf"/>
</dbReference>
<dbReference type="Proteomes" id="UP000694523">
    <property type="component" value="Unplaced"/>
</dbReference>
<evidence type="ECO:0000259" key="1">
    <source>
        <dbReference type="Pfam" id="PF25794"/>
    </source>
</evidence>
<name>A0A8C6WE80_9GOBI</name>
<reference evidence="2" key="2">
    <citation type="submission" date="2025-09" db="UniProtKB">
        <authorList>
            <consortium name="Ensembl"/>
        </authorList>
    </citation>
    <scope>IDENTIFICATION</scope>
</reference>
<dbReference type="SUPFAM" id="SSF55874">
    <property type="entry name" value="ATPase domain of HSP90 chaperone/DNA topoisomerase II/histidine kinase"/>
    <property type="match status" value="1"/>
</dbReference>
<evidence type="ECO:0000313" key="3">
    <source>
        <dbReference type="Proteomes" id="UP000694523"/>
    </source>
</evidence>
<keyword evidence="3" id="KW-1185">Reference proteome</keyword>
<dbReference type="PANTHER" id="PTHR46919">
    <property type="entry name" value="ZINC FINGER, C3HC4 TYPE (RING FINGER) FAMILY PROTEIN"/>
    <property type="match status" value="1"/>
</dbReference>
<proteinExistence type="predicted"/>
<dbReference type="PANTHER" id="PTHR46919:SF2">
    <property type="entry name" value="SACSIN"/>
    <property type="match status" value="1"/>
</dbReference>
<dbReference type="AlphaFoldDB" id="A0A8C6WE80"/>
<protein>
    <recommendedName>
        <fullName evidence="1">Sacsin/Nov domain-containing protein</fullName>
    </recommendedName>
</protein>